<reference evidence="1 2" key="1">
    <citation type="submission" date="2024-04" db="EMBL/GenBank/DDBJ databases">
        <title>draft genome sequnece of Paenibacillus filicis.</title>
        <authorList>
            <person name="Kim D.-U."/>
        </authorList>
    </citation>
    <scope>NUCLEOTIDE SEQUENCE [LARGE SCALE GENOMIC DNA]</scope>
    <source>
        <strain evidence="1 2">KACC14197</strain>
    </source>
</reference>
<evidence type="ECO:0000313" key="2">
    <source>
        <dbReference type="Proteomes" id="UP001469365"/>
    </source>
</evidence>
<keyword evidence="2" id="KW-1185">Reference proteome</keyword>
<dbReference type="EMBL" id="JBBPCC010000008">
    <property type="protein sequence ID" value="MEK8129133.1"/>
    <property type="molecule type" value="Genomic_DNA"/>
</dbReference>
<accession>A0ABU9DN10</accession>
<protein>
    <recommendedName>
        <fullName evidence="3">Transposase</fullName>
    </recommendedName>
</protein>
<evidence type="ECO:0008006" key="3">
    <source>
        <dbReference type="Google" id="ProtNLM"/>
    </source>
</evidence>
<sequence>MSSLVTRGNGLRSYLGIYTWAVLHADSSVWETAYFVAARTSQHPDNSAIH</sequence>
<proteinExistence type="predicted"/>
<dbReference type="RefSeq" id="WP_341416226.1">
    <property type="nucleotide sequence ID" value="NZ_JBBPCC010000008.1"/>
</dbReference>
<name>A0ABU9DN10_9BACL</name>
<evidence type="ECO:0000313" key="1">
    <source>
        <dbReference type="EMBL" id="MEK8129133.1"/>
    </source>
</evidence>
<gene>
    <name evidence="1" type="ORF">WMW72_14605</name>
</gene>
<dbReference type="Proteomes" id="UP001469365">
    <property type="component" value="Unassembled WGS sequence"/>
</dbReference>
<comment type="caution">
    <text evidence="1">The sequence shown here is derived from an EMBL/GenBank/DDBJ whole genome shotgun (WGS) entry which is preliminary data.</text>
</comment>
<organism evidence="1 2">
    <name type="scientific">Paenibacillus filicis</name>
    <dbReference type="NCBI Taxonomy" id="669464"/>
    <lineage>
        <taxon>Bacteria</taxon>
        <taxon>Bacillati</taxon>
        <taxon>Bacillota</taxon>
        <taxon>Bacilli</taxon>
        <taxon>Bacillales</taxon>
        <taxon>Paenibacillaceae</taxon>
        <taxon>Paenibacillus</taxon>
    </lineage>
</organism>